<evidence type="ECO:0000256" key="3">
    <source>
        <dbReference type="SAM" id="Phobius"/>
    </source>
</evidence>
<feature type="transmembrane region" description="Helical" evidence="3">
    <location>
        <begin position="115"/>
        <end position="133"/>
    </location>
</feature>
<keyword evidence="3" id="KW-0472">Membrane</keyword>
<feature type="transmembrane region" description="Helical" evidence="3">
    <location>
        <begin position="210"/>
        <end position="234"/>
    </location>
</feature>
<dbReference type="InterPro" id="IPR050616">
    <property type="entry name" value="CPA3_Na-H_Antiporter_A"/>
</dbReference>
<dbReference type="PANTHER" id="PTHR43373">
    <property type="entry name" value="NA(+)/H(+) ANTIPORTER SUBUNIT"/>
    <property type="match status" value="1"/>
</dbReference>
<feature type="transmembrane region" description="Helical" evidence="3">
    <location>
        <begin position="37"/>
        <end position="56"/>
    </location>
</feature>
<dbReference type="PANTHER" id="PTHR43373:SF1">
    <property type="entry name" value="NA(+)_H(+) ANTIPORTER SUBUNIT A"/>
    <property type="match status" value="1"/>
</dbReference>
<feature type="transmembrane region" description="Helical" evidence="3">
    <location>
        <begin position="246"/>
        <end position="271"/>
    </location>
</feature>
<feature type="transmembrane region" description="Helical" evidence="3">
    <location>
        <begin position="6"/>
        <end position="25"/>
    </location>
</feature>
<feature type="domain" description="NADH:quinone oxidoreductase/Mrp antiporter transmembrane" evidence="4">
    <location>
        <begin position="132"/>
        <end position="424"/>
    </location>
</feature>
<feature type="transmembrane region" description="Helical" evidence="3">
    <location>
        <begin position="415"/>
        <end position="438"/>
    </location>
</feature>
<gene>
    <name evidence="5" type="ORF">P6N53_11030</name>
</gene>
<feature type="transmembrane region" description="Helical" evidence="3">
    <location>
        <begin position="80"/>
        <end position="103"/>
    </location>
</feature>
<evidence type="ECO:0000313" key="6">
    <source>
        <dbReference type="Proteomes" id="UP001172911"/>
    </source>
</evidence>
<name>A0AAW7ZEJ6_9FIRM</name>
<organism evidence="5 6">
    <name type="scientific">Desulforamulus aquiferis</name>
    <dbReference type="NCBI Taxonomy" id="1397668"/>
    <lineage>
        <taxon>Bacteria</taxon>
        <taxon>Bacillati</taxon>
        <taxon>Bacillota</taxon>
        <taxon>Clostridia</taxon>
        <taxon>Eubacteriales</taxon>
        <taxon>Peptococcaceae</taxon>
        <taxon>Desulforamulus</taxon>
    </lineage>
</organism>
<keyword evidence="2 3" id="KW-0812">Transmembrane</keyword>
<dbReference type="Proteomes" id="UP001172911">
    <property type="component" value="Unassembled WGS sequence"/>
</dbReference>
<evidence type="ECO:0000256" key="1">
    <source>
        <dbReference type="ARBA" id="ARBA00004127"/>
    </source>
</evidence>
<feature type="transmembrane region" description="Helical" evidence="3">
    <location>
        <begin position="168"/>
        <end position="190"/>
    </location>
</feature>
<keyword evidence="6" id="KW-1185">Reference proteome</keyword>
<dbReference type="AlphaFoldDB" id="A0AAW7ZEJ6"/>
<dbReference type="Pfam" id="PF00361">
    <property type="entry name" value="Proton_antipo_M"/>
    <property type="match status" value="1"/>
</dbReference>
<proteinExistence type="predicted"/>
<feature type="transmembrane region" description="Helical" evidence="3">
    <location>
        <begin position="379"/>
        <end position="403"/>
    </location>
</feature>
<dbReference type="NCBIfam" id="NF006236">
    <property type="entry name" value="PRK08375.1-1"/>
    <property type="match status" value="1"/>
</dbReference>
<accession>A0AAW7ZEJ6</accession>
<dbReference type="PRINTS" id="PR01434">
    <property type="entry name" value="NADHDHGNASE5"/>
</dbReference>
<reference evidence="5" key="1">
    <citation type="journal article" date="2023" name="J. Hazard. Mater.">
        <title>Anaerobic biodegradation of pyrene and benzo[a]pyrene by a new sulfate-reducing Desulforamulus aquiferis strain DSA.</title>
        <authorList>
            <person name="Zhang Z."/>
            <person name="Sun J."/>
            <person name="Gong X."/>
            <person name="Wang C."/>
            <person name="Wang H."/>
        </authorList>
    </citation>
    <scope>NUCLEOTIDE SEQUENCE</scope>
    <source>
        <strain evidence="5">DSA</strain>
    </source>
</reference>
<comment type="subcellular location">
    <subcellularLocation>
        <location evidence="1">Endomembrane system</location>
        <topology evidence="1">Multi-pass membrane protein</topology>
    </subcellularLocation>
    <subcellularLocation>
        <location evidence="2">Membrane</location>
        <topology evidence="2">Multi-pass membrane protein</topology>
    </subcellularLocation>
</comment>
<dbReference type="GO" id="GO:0012505">
    <property type="term" value="C:endomembrane system"/>
    <property type="evidence" value="ECO:0007669"/>
    <property type="project" value="UniProtKB-SubCell"/>
</dbReference>
<dbReference type="EMBL" id="JARPTC010000016">
    <property type="protein sequence ID" value="MDO7787751.1"/>
    <property type="molecule type" value="Genomic_DNA"/>
</dbReference>
<feature type="transmembrane region" description="Helical" evidence="3">
    <location>
        <begin position="139"/>
        <end position="156"/>
    </location>
</feature>
<feature type="transmembrane region" description="Helical" evidence="3">
    <location>
        <begin position="335"/>
        <end position="358"/>
    </location>
</feature>
<evidence type="ECO:0000313" key="5">
    <source>
        <dbReference type="EMBL" id="MDO7787751.1"/>
    </source>
</evidence>
<protein>
    <submittedName>
        <fullName evidence="5">Monovalent cation/H+ antiporter subunit D family protein</fullName>
    </submittedName>
</protein>
<reference evidence="5" key="2">
    <citation type="submission" date="2023-03" db="EMBL/GenBank/DDBJ databases">
        <authorList>
            <person name="Zhang Z."/>
        </authorList>
    </citation>
    <scope>NUCLEOTIDE SEQUENCE</scope>
    <source>
        <strain evidence="5">DSA</strain>
    </source>
</reference>
<feature type="transmembrane region" description="Helical" evidence="3">
    <location>
        <begin position="458"/>
        <end position="477"/>
    </location>
</feature>
<evidence type="ECO:0000259" key="4">
    <source>
        <dbReference type="Pfam" id="PF00361"/>
    </source>
</evidence>
<keyword evidence="3" id="KW-1133">Transmembrane helix</keyword>
<feature type="transmembrane region" description="Helical" evidence="3">
    <location>
        <begin position="308"/>
        <end position="329"/>
    </location>
</feature>
<dbReference type="InterPro" id="IPR001750">
    <property type="entry name" value="ND/Mrp_TM"/>
</dbReference>
<comment type="caution">
    <text evidence="5">The sequence shown here is derived from an EMBL/GenBank/DDBJ whole genome shotgun (WGS) entry which is preliminary data.</text>
</comment>
<dbReference type="RefSeq" id="WP_304543054.1">
    <property type="nucleotide sequence ID" value="NZ_JARPTC010000016.1"/>
</dbReference>
<dbReference type="GO" id="GO:0016020">
    <property type="term" value="C:membrane"/>
    <property type="evidence" value="ECO:0007669"/>
    <property type="project" value="UniProtKB-SubCell"/>
</dbReference>
<feature type="transmembrane region" description="Helical" evidence="3">
    <location>
        <begin position="277"/>
        <end position="299"/>
    </location>
</feature>
<evidence type="ECO:0000256" key="2">
    <source>
        <dbReference type="RuleBase" id="RU000320"/>
    </source>
</evidence>
<sequence>MEIIESARPGLAVLVSLLAVILIGVSGRYPNLREGWTILASLIKFGLVVSMLPTILEGKVIEYHLATILPGLDLAFKVDALGMTLALTASFLWIITSVYAIGYMRSLDEHAQTRFFMCFAIALSAAMGAAFAANIFTLFVFYEVITVSTYALVAHEETPAAIKGARRYLTYLLGTSILFFLPAMFLTYNYAGTLDFASHGILAGTAPNAVIAVIFVLFIAGIGKAGMMPFHLWLPAAMVAPTPVSALLHAVAVVKVGVFTVLRIVLFVFGVDLLQEIGLGTLLAYFASFTIIVASIIALRQDNLKLRLAYSTVSQLSYIVLAVALLTPSGITSSIIHITIHAFGKITLFFVAGAIYVATHKKYISQMNGIGKKMPFTMAAFTVGALSMIAVPPVGGIVSKWYLTLGAIEADMLPILGVIVLSTLLNAAYFLPIIYAAFFKNPPEEDGQGVQEAPPMVVVPLVLTAIGAITLFFYPALLLDLAKMVVALVV</sequence>